<reference evidence="1 2" key="1">
    <citation type="submission" date="2016-02" db="EMBL/GenBank/DDBJ databases">
        <authorList>
            <person name="Wen L."/>
            <person name="He K."/>
            <person name="Yang H."/>
        </authorList>
    </citation>
    <scope>NUCLEOTIDE SEQUENCE [LARGE SCALE GENOMIC DNA]</scope>
    <source>
        <strain evidence="1 2">TSA40</strain>
    </source>
</reference>
<protein>
    <submittedName>
        <fullName evidence="1">Uncharacterized protein</fullName>
    </submittedName>
</protein>
<dbReference type="Proteomes" id="UP000197535">
    <property type="component" value="Unassembled WGS sequence"/>
</dbReference>
<keyword evidence="2" id="KW-1185">Reference proteome</keyword>
<sequence>MLIYIVVAKFDTGHREERAFAFHRAARAYAAARSAEAATDVIEVPIVGGMASPEIAYTLRWNDHSEDTDNIEAVYGNHHLARLAVGRHGRVEELPIDLAIDVRMKPALQDSIDGNAVNFRLAMAGMRQNRAQRLRRMA</sequence>
<name>A0A254TEJ9_9BURK</name>
<comment type="caution">
    <text evidence="1">The sequence shown here is derived from an EMBL/GenBank/DDBJ whole genome shotgun (WGS) entry which is preliminary data.</text>
</comment>
<organism evidence="1 2">
    <name type="scientific">Noviherbaspirillum denitrificans</name>
    <dbReference type="NCBI Taxonomy" id="1968433"/>
    <lineage>
        <taxon>Bacteria</taxon>
        <taxon>Pseudomonadati</taxon>
        <taxon>Pseudomonadota</taxon>
        <taxon>Betaproteobacteria</taxon>
        <taxon>Burkholderiales</taxon>
        <taxon>Oxalobacteraceae</taxon>
        <taxon>Noviherbaspirillum</taxon>
    </lineage>
</organism>
<gene>
    <name evidence="1" type="ORF">AYR66_17910</name>
</gene>
<dbReference type="RefSeq" id="WP_088707926.1">
    <property type="nucleotide sequence ID" value="NZ_LSTO01000001.1"/>
</dbReference>
<evidence type="ECO:0000313" key="2">
    <source>
        <dbReference type="Proteomes" id="UP000197535"/>
    </source>
</evidence>
<dbReference type="EMBL" id="LSTO01000001">
    <property type="protein sequence ID" value="OWW21071.1"/>
    <property type="molecule type" value="Genomic_DNA"/>
</dbReference>
<accession>A0A254TEJ9</accession>
<dbReference type="OrthoDB" id="8857320at2"/>
<dbReference type="AlphaFoldDB" id="A0A254TEJ9"/>
<proteinExistence type="predicted"/>
<evidence type="ECO:0000313" key="1">
    <source>
        <dbReference type="EMBL" id="OWW21071.1"/>
    </source>
</evidence>